<proteinExistence type="predicted"/>
<reference evidence="2 3" key="1">
    <citation type="submission" date="2023-02" db="EMBL/GenBank/DDBJ databases">
        <title>Genome sequence of Mucilaginibacter jinjuensis strain KACC 16571.</title>
        <authorList>
            <person name="Kim S."/>
            <person name="Heo J."/>
            <person name="Kwon S.-W."/>
        </authorList>
    </citation>
    <scope>NUCLEOTIDE SEQUENCE [LARGE SCALE GENOMIC DNA]</scope>
    <source>
        <strain evidence="2 3">KACC 16571</strain>
    </source>
</reference>
<dbReference type="SUPFAM" id="SSF55785">
    <property type="entry name" value="PYP-like sensor domain (PAS domain)"/>
    <property type="match status" value="1"/>
</dbReference>
<keyword evidence="3" id="KW-1185">Reference proteome</keyword>
<dbReference type="RefSeq" id="WP_273632952.1">
    <property type="nucleotide sequence ID" value="NZ_CP117167.1"/>
</dbReference>
<evidence type="ECO:0000259" key="1">
    <source>
        <dbReference type="Pfam" id="PF08448"/>
    </source>
</evidence>
<dbReference type="InterPro" id="IPR013656">
    <property type="entry name" value="PAS_4"/>
</dbReference>
<name>A0ABY7TFF0_9SPHI</name>
<dbReference type="EMBL" id="CP117167">
    <property type="protein sequence ID" value="WCT14453.1"/>
    <property type="molecule type" value="Genomic_DNA"/>
</dbReference>
<feature type="domain" description="PAS fold-4" evidence="1">
    <location>
        <begin position="16"/>
        <end position="122"/>
    </location>
</feature>
<accession>A0ABY7TFF0</accession>
<dbReference type="InterPro" id="IPR035965">
    <property type="entry name" value="PAS-like_dom_sf"/>
</dbReference>
<organism evidence="2 3">
    <name type="scientific">Mucilaginibacter jinjuensis</name>
    <dbReference type="NCBI Taxonomy" id="1176721"/>
    <lineage>
        <taxon>Bacteria</taxon>
        <taxon>Pseudomonadati</taxon>
        <taxon>Bacteroidota</taxon>
        <taxon>Sphingobacteriia</taxon>
        <taxon>Sphingobacteriales</taxon>
        <taxon>Sphingobacteriaceae</taxon>
        <taxon>Mucilaginibacter</taxon>
    </lineage>
</organism>
<dbReference type="Pfam" id="PF08448">
    <property type="entry name" value="PAS_4"/>
    <property type="match status" value="1"/>
</dbReference>
<evidence type="ECO:0000313" key="2">
    <source>
        <dbReference type="EMBL" id="WCT14453.1"/>
    </source>
</evidence>
<dbReference type="Gene3D" id="3.30.450.20">
    <property type="entry name" value="PAS domain"/>
    <property type="match status" value="1"/>
</dbReference>
<sequence length="197" mass="22101">MINDFSPINNFLNNSSFFYTIAIGMDSCYAYVSKNYDRNFEFTNGTLLGRHFSVTLHPEDVSICAAVGAQCFHAPGQLFAATLRKHDGRGGFVVTQWEMQAYFDEQGQPEGIYCMGYNITEFIDTQSRLDSAHHQLHEIGFIQSHLVRKPLANIIGLSNLISQESKDKGLTDLCLMLTASTTELDQVIKDISNKTDE</sequence>
<dbReference type="Proteomes" id="UP001216139">
    <property type="component" value="Chromosome"/>
</dbReference>
<protein>
    <submittedName>
        <fullName evidence="2">PAS domain-containing protein</fullName>
    </submittedName>
</protein>
<gene>
    <name evidence="2" type="ORF">PQO05_10965</name>
</gene>
<evidence type="ECO:0000313" key="3">
    <source>
        <dbReference type="Proteomes" id="UP001216139"/>
    </source>
</evidence>